<sequence>MLQLHFVFSDVPRNAAPSGRLVGPERGAGLQSLHCGAPALQGLGAGSTPLNAETITSFRSPASHRRVHAALATPQEEELFEPSHGPDQVLPARSHKCWLPDCAVTITMDEEGPGARAPMSVHSVLHTAALTHPQQPALAVHRDNAWKYWNYAEYYAASATAAKALIRLGLERFHSVCIMGANSPEWVIANNGAIMAGGLSTGLYNNNSAEASCGIANDCRAQVLVLDNHHTVSSIMTVRHKLPHVKAIVQWLGQPRERGAIVQWLGQPRERGVMSWAEFMHLGASTPDDELQQRLSLQAVNQCCTLIYTSGTTGPPKGVMCSQDNITWSARAFADFFRLKHDDSIVSYLPLNHIAAQMVDLYVAMPAAGTVYFAKPDALKGSLFDTLKEARPTEFLAVPRLLEKIHEQLTMTSAKSSPAKRAVVSWAKKQGTNHHQALLQGRRLTPFELLSYSLAKMLVFNKVRSALGLSKGRVLCNGSAPLSTALSEFFSSLDMTFSNTWGLSESCGVGTINNLQYRSGSVGKAAPGVKISIQKSDVSSRQGEGEICVKGRNVFMGYFNNKEKTDETIQDDGWMRTGDLGHMDEDGFLYVSGRAKEIIITAGGENIAPLPIEAAVKKLIPAVANAVVVGDGKKYLSMLLTFCCSVDPDTMVPHNSLSAPALDWLRGLGSSITNIGHTNDLIEDVYSR</sequence>
<dbReference type="AlphaFoldDB" id="A0A979FLY7"/>
<keyword evidence="6" id="KW-1185">Reference proteome</keyword>
<dbReference type="EC" id="6.2.1.3" evidence="4"/>
<dbReference type="Pfam" id="PF00501">
    <property type="entry name" value="AMP-binding"/>
    <property type="match status" value="1"/>
</dbReference>
<dbReference type="RefSeq" id="XP_047738063.1">
    <property type="nucleotide sequence ID" value="XM_047882107.1"/>
</dbReference>
<dbReference type="SUPFAM" id="SSF56801">
    <property type="entry name" value="Acetyl-CoA synthetase-like"/>
    <property type="match status" value="1"/>
</dbReference>
<evidence type="ECO:0000256" key="1">
    <source>
        <dbReference type="ARBA" id="ARBA00022598"/>
    </source>
</evidence>
<organism evidence="6 7">
    <name type="scientific">Hyalella azteca</name>
    <name type="common">Amphipod</name>
    <dbReference type="NCBI Taxonomy" id="294128"/>
    <lineage>
        <taxon>Eukaryota</taxon>
        <taxon>Metazoa</taxon>
        <taxon>Ecdysozoa</taxon>
        <taxon>Arthropoda</taxon>
        <taxon>Crustacea</taxon>
        <taxon>Multicrustacea</taxon>
        <taxon>Malacostraca</taxon>
        <taxon>Eumalacostraca</taxon>
        <taxon>Peracarida</taxon>
        <taxon>Amphipoda</taxon>
        <taxon>Senticaudata</taxon>
        <taxon>Talitrida</taxon>
        <taxon>Talitroidea</taxon>
        <taxon>Hyalellidae</taxon>
        <taxon>Hyalella</taxon>
    </lineage>
</organism>
<dbReference type="PANTHER" id="PTHR43272:SF32">
    <property type="entry name" value="AMP-DEPENDENT SYNTHETASE_LIGASE DOMAIN-CONTAINING PROTEIN"/>
    <property type="match status" value="1"/>
</dbReference>
<dbReference type="GO" id="GO:0005783">
    <property type="term" value="C:endoplasmic reticulum"/>
    <property type="evidence" value="ECO:0007669"/>
    <property type="project" value="TreeGrafter"/>
</dbReference>
<dbReference type="GO" id="GO:0016020">
    <property type="term" value="C:membrane"/>
    <property type="evidence" value="ECO:0007669"/>
    <property type="project" value="TreeGrafter"/>
</dbReference>
<feature type="domain" description="AMP-dependent synthetase/ligase" evidence="5">
    <location>
        <begin position="127"/>
        <end position="559"/>
    </location>
</feature>
<accession>A0A979FLY7</accession>
<dbReference type="InterPro" id="IPR000873">
    <property type="entry name" value="AMP-dep_synth/lig_dom"/>
</dbReference>
<keyword evidence="3" id="KW-0443">Lipid metabolism</keyword>
<keyword evidence="1" id="KW-0436">Ligase</keyword>
<dbReference type="PANTHER" id="PTHR43272">
    <property type="entry name" value="LONG-CHAIN-FATTY-ACID--COA LIGASE"/>
    <property type="match status" value="1"/>
</dbReference>
<reference evidence="7" key="1">
    <citation type="submission" date="2025-08" db="UniProtKB">
        <authorList>
            <consortium name="RefSeq"/>
        </authorList>
    </citation>
    <scope>IDENTIFICATION</scope>
    <source>
        <tissue evidence="7">Whole organism</tissue>
    </source>
</reference>
<proteinExistence type="predicted"/>
<dbReference type="GO" id="GO:0004467">
    <property type="term" value="F:long-chain fatty acid-CoA ligase activity"/>
    <property type="evidence" value="ECO:0007669"/>
    <property type="project" value="UniProtKB-EC"/>
</dbReference>
<evidence type="ECO:0000313" key="6">
    <source>
        <dbReference type="Proteomes" id="UP000694843"/>
    </source>
</evidence>
<evidence type="ECO:0000259" key="5">
    <source>
        <dbReference type="Pfam" id="PF00501"/>
    </source>
</evidence>
<evidence type="ECO:0000313" key="7">
    <source>
        <dbReference type="RefSeq" id="XP_047738063.1"/>
    </source>
</evidence>
<evidence type="ECO:0000256" key="4">
    <source>
        <dbReference type="ARBA" id="ARBA00026121"/>
    </source>
</evidence>
<dbReference type="KEGG" id="hazt:108675755"/>
<evidence type="ECO:0000256" key="2">
    <source>
        <dbReference type="ARBA" id="ARBA00022832"/>
    </source>
</evidence>
<dbReference type="InterPro" id="IPR042099">
    <property type="entry name" value="ANL_N_sf"/>
</dbReference>
<evidence type="ECO:0000256" key="3">
    <source>
        <dbReference type="ARBA" id="ARBA00023098"/>
    </source>
</evidence>
<dbReference type="GeneID" id="108675755"/>
<dbReference type="PROSITE" id="PS00455">
    <property type="entry name" value="AMP_BINDING"/>
    <property type="match status" value="1"/>
</dbReference>
<dbReference type="Gene3D" id="3.40.50.12780">
    <property type="entry name" value="N-terminal domain of ligase-like"/>
    <property type="match status" value="2"/>
</dbReference>
<protein>
    <recommendedName>
        <fullName evidence="4">long-chain-fatty-acid--CoA ligase</fullName>
        <ecNumber evidence="4">6.2.1.3</ecNumber>
    </recommendedName>
</protein>
<dbReference type="Proteomes" id="UP000694843">
    <property type="component" value="Unplaced"/>
</dbReference>
<dbReference type="Pfam" id="PF23562">
    <property type="entry name" value="AMP-binding_C_3"/>
    <property type="match status" value="1"/>
</dbReference>
<dbReference type="OrthoDB" id="3633556at2759"/>
<name>A0A979FLY7_HYAAZ</name>
<dbReference type="OMA" id="TEEFRTW"/>
<dbReference type="InterPro" id="IPR020845">
    <property type="entry name" value="AMP-binding_CS"/>
</dbReference>
<keyword evidence="2" id="KW-0276">Fatty acid metabolism</keyword>
<gene>
    <name evidence="7" type="primary">LOC108675755</name>
</gene>